<feature type="transmembrane region" description="Helical" evidence="1">
    <location>
        <begin position="33"/>
        <end position="51"/>
    </location>
</feature>
<feature type="transmembrane region" description="Helical" evidence="1">
    <location>
        <begin position="133"/>
        <end position="155"/>
    </location>
</feature>
<comment type="caution">
    <text evidence="2">The sequence shown here is derived from an EMBL/GenBank/DDBJ whole genome shotgun (WGS) entry which is preliminary data.</text>
</comment>
<protein>
    <recommendedName>
        <fullName evidence="4">DUF4199 domain-containing protein</fullName>
    </recommendedName>
</protein>
<gene>
    <name evidence="2" type="ORF">NIES46_11640</name>
</gene>
<evidence type="ECO:0008006" key="4">
    <source>
        <dbReference type="Google" id="ProtNLM"/>
    </source>
</evidence>
<evidence type="ECO:0000313" key="3">
    <source>
        <dbReference type="Proteomes" id="UP000326169"/>
    </source>
</evidence>
<feature type="transmembrane region" description="Helical" evidence="1">
    <location>
        <begin position="7"/>
        <end position="27"/>
    </location>
</feature>
<sequence>MKFVQSLFVFALGLGVAILLKMLLSSFSIPRELVAWINTGIFGVIGFACGYQRRHFGQTNTIIMVLAMSVFLYLFSSILGYYELVDALSARHNNPEQVADAFLQSKVGASGVWGFYVYRVVGEAKNWFGQLILWLVQLWFFGLSLFWAFMGWAIAPDQS</sequence>
<keyword evidence="1" id="KW-1133">Transmembrane helix</keyword>
<keyword evidence="3" id="KW-1185">Reference proteome</keyword>
<dbReference type="GeneID" id="301682065"/>
<organism evidence="2 3">
    <name type="scientific">Limnospira platensis NIES-46</name>
    <dbReference type="NCBI Taxonomy" id="1236695"/>
    <lineage>
        <taxon>Bacteria</taxon>
        <taxon>Bacillati</taxon>
        <taxon>Cyanobacteriota</taxon>
        <taxon>Cyanophyceae</taxon>
        <taxon>Oscillatoriophycideae</taxon>
        <taxon>Oscillatoriales</taxon>
        <taxon>Sirenicapillariaceae</taxon>
        <taxon>Limnospira</taxon>
    </lineage>
</organism>
<dbReference type="RefSeq" id="WP_006619668.1">
    <property type="nucleotide sequence ID" value="NZ_BIMW01000061.1"/>
</dbReference>
<accession>A0A5M3T3V4</accession>
<proteinExistence type="predicted"/>
<evidence type="ECO:0000313" key="2">
    <source>
        <dbReference type="EMBL" id="GCE93115.1"/>
    </source>
</evidence>
<name>A0A5M3T3V4_LIMPL</name>
<feature type="transmembrane region" description="Helical" evidence="1">
    <location>
        <begin position="63"/>
        <end position="82"/>
    </location>
</feature>
<keyword evidence="1" id="KW-0472">Membrane</keyword>
<keyword evidence="1" id="KW-0812">Transmembrane</keyword>
<reference evidence="2 3" key="1">
    <citation type="journal article" date="2019" name="J Genomics">
        <title>The Draft Genome of a Hydrogen-producing Cyanobacterium, Arthrospira platensis NIES-46.</title>
        <authorList>
            <person name="Suzuki S."/>
            <person name="Yamaguchi H."/>
            <person name="Kawachi M."/>
        </authorList>
    </citation>
    <scope>NUCLEOTIDE SEQUENCE [LARGE SCALE GENOMIC DNA]</scope>
    <source>
        <strain evidence="2 3">NIES-46</strain>
    </source>
</reference>
<dbReference type="Proteomes" id="UP000326169">
    <property type="component" value="Unassembled WGS sequence"/>
</dbReference>
<dbReference type="EMBL" id="BIMW01000061">
    <property type="protein sequence ID" value="GCE93115.1"/>
    <property type="molecule type" value="Genomic_DNA"/>
</dbReference>
<evidence type="ECO:0000256" key="1">
    <source>
        <dbReference type="SAM" id="Phobius"/>
    </source>
</evidence>